<comment type="caution">
    <text evidence="1">The sequence shown here is derived from an EMBL/GenBank/DDBJ whole genome shotgun (WGS) entry which is preliminary data.</text>
</comment>
<keyword evidence="2" id="KW-1185">Reference proteome</keyword>
<organism evidence="1 2">
    <name type="scientific">Rhodoplanes roseus</name>
    <dbReference type="NCBI Taxonomy" id="29409"/>
    <lineage>
        <taxon>Bacteria</taxon>
        <taxon>Pseudomonadati</taxon>
        <taxon>Pseudomonadota</taxon>
        <taxon>Alphaproteobacteria</taxon>
        <taxon>Hyphomicrobiales</taxon>
        <taxon>Nitrobacteraceae</taxon>
        <taxon>Rhodoplanes</taxon>
    </lineage>
</organism>
<protein>
    <recommendedName>
        <fullName evidence="3">HEAT repeat domain-containing protein</fullName>
    </recommendedName>
</protein>
<evidence type="ECO:0000313" key="2">
    <source>
        <dbReference type="Proteomes" id="UP000249130"/>
    </source>
</evidence>
<dbReference type="Proteomes" id="UP000249130">
    <property type="component" value="Unassembled WGS sequence"/>
</dbReference>
<dbReference type="InterPro" id="IPR011989">
    <property type="entry name" value="ARM-like"/>
</dbReference>
<dbReference type="EMBL" id="NPEX01000424">
    <property type="protein sequence ID" value="RAI37670.1"/>
    <property type="molecule type" value="Genomic_DNA"/>
</dbReference>
<evidence type="ECO:0008006" key="3">
    <source>
        <dbReference type="Google" id="ProtNLM"/>
    </source>
</evidence>
<reference evidence="1 2" key="1">
    <citation type="submission" date="2017-07" db="EMBL/GenBank/DDBJ databases">
        <title>Draft Genome Sequences of Select Purple Nonsulfur Bacteria.</title>
        <authorList>
            <person name="Lasarre B."/>
            <person name="Mckinlay J.B."/>
        </authorList>
    </citation>
    <scope>NUCLEOTIDE SEQUENCE [LARGE SCALE GENOMIC DNA]</scope>
    <source>
        <strain evidence="1 2">DSM 5909</strain>
    </source>
</reference>
<gene>
    <name evidence="1" type="ORF">CH341_29220</name>
</gene>
<dbReference type="Gene3D" id="1.25.10.10">
    <property type="entry name" value="Leucine-rich Repeat Variant"/>
    <property type="match status" value="1"/>
</dbReference>
<evidence type="ECO:0000313" key="1">
    <source>
        <dbReference type="EMBL" id="RAI37670.1"/>
    </source>
</evidence>
<dbReference type="RefSeq" id="WP_210208668.1">
    <property type="nucleotide sequence ID" value="NZ_NPEX01000424.1"/>
</dbReference>
<proteinExistence type="predicted"/>
<feature type="non-terminal residue" evidence="1">
    <location>
        <position position="1"/>
    </location>
</feature>
<sequence>ERRDVGRNRGEAHGTAVGVVDDGGELVTLLFDLDRGVRMRAADALEKASAKAPDLLRDHEQRLLGCAEDAADPELKWHLARMLPRLVLEARDRAAALDLLQDWLADPGVIVRVEALSAYAALAGTDPALAEVLRTRLDEALATGRPAEKARARQLLRELASGTGAS</sequence>
<accession>A0A327KFY1</accession>
<dbReference type="AlphaFoldDB" id="A0A327KFY1"/>
<name>A0A327KFY1_9BRAD</name>
<dbReference type="InterPro" id="IPR016024">
    <property type="entry name" value="ARM-type_fold"/>
</dbReference>
<dbReference type="SUPFAM" id="SSF48371">
    <property type="entry name" value="ARM repeat"/>
    <property type="match status" value="1"/>
</dbReference>